<evidence type="ECO:0000256" key="2">
    <source>
        <dbReference type="ARBA" id="ARBA00022636"/>
    </source>
</evidence>
<dbReference type="CDD" id="cd00130">
    <property type="entry name" value="PAS"/>
    <property type="match status" value="1"/>
</dbReference>
<dbReference type="CDD" id="cd01948">
    <property type="entry name" value="EAL"/>
    <property type="match status" value="1"/>
</dbReference>
<evidence type="ECO:0000259" key="5">
    <source>
        <dbReference type="PROSITE" id="PS50113"/>
    </source>
</evidence>
<dbReference type="SUPFAM" id="SSF55073">
    <property type="entry name" value="Nucleotide cyclase"/>
    <property type="match status" value="1"/>
</dbReference>
<keyword evidence="9" id="KW-1185">Reference proteome</keyword>
<feature type="region of interest" description="Disordered" evidence="3">
    <location>
        <begin position="1"/>
        <end position="25"/>
    </location>
</feature>
<dbReference type="InterPro" id="IPR000160">
    <property type="entry name" value="GGDEF_dom"/>
</dbReference>
<name>A0A5P1RCK9_9GAMM</name>
<dbReference type="Gene3D" id="3.20.20.450">
    <property type="entry name" value="EAL domain"/>
    <property type="match status" value="1"/>
</dbReference>
<dbReference type="InterPro" id="IPR001633">
    <property type="entry name" value="EAL_dom"/>
</dbReference>
<dbReference type="Pfam" id="PF13426">
    <property type="entry name" value="PAS_9"/>
    <property type="match status" value="1"/>
</dbReference>
<dbReference type="OrthoDB" id="6168558at2"/>
<dbReference type="RefSeq" id="WP_138986978.1">
    <property type="nucleotide sequence ID" value="NZ_CP043869.1"/>
</dbReference>
<evidence type="ECO:0000259" key="6">
    <source>
        <dbReference type="PROSITE" id="PS50883"/>
    </source>
</evidence>
<evidence type="ECO:0000256" key="3">
    <source>
        <dbReference type="SAM" id="MobiDB-lite"/>
    </source>
</evidence>
<dbReference type="Pfam" id="PF00990">
    <property type="entry name" value="GGDEF"/>
    <property type="match status" value="1"/>
</dbReference>
<evidence type="ECO:0000259" key="7">
    <source>
        <dbReference type="PROSITE" id="PS50887"/>
    </source>
</evidence>
<dbReference type="PIRSF" id="PIRSF005925">
    <property type="entry name" value="Dos"/>
    <property type="match status" value="1"/>
</dbReference>
<dbReference type="Gene3D" id="3.30.450.20">
    <property type="entry name" value="PAS domain"/>
    <property type="match status" value="2"/>
</dbReference>
<dbReference type="InterPro" id="IPR012226">
    <property type="entry name" value="Diguanyl_cyclase/Pdiesterase"/>
</dbReference>
<organism evidence="8 9">
    <name type="scientific">Neptunomonas concharum</name>
    <dbReference type="NCBI Taxonomy" id="1031538"/>
    <lineage>
        <taxon>Bacteria</taxon>
        <taxon>Pseudomonadati</taxon>
        <taxon>Pseudomonadota</taxon>
        <taxon>Gammaproteobacteria</taxon>
        <taxon>Oceanospirillales</taxon>
        <taxon>Oceanospirillaceae</taxon>
        <taxon>Neptunomonas</taxon>
    </lineage>
</organism>
<feature type="domain" description="GGDEF" evidence="7">
    <location>
        <begin position="486"/>
        <end position="619"/>
    </location>
</feature>
<gene>
    <name evidence="8" type="ORF">F0U83_12020</name>
</gene>
<reference evidence="8 9" key="1">
    <citation type="journal article" date="2019" name="Biochem. Eng. J.">
        <title>Metabolic engineering of the marine bacteria Neptunomonas concharum for the production of acetoin and meso-2,3-butanediol from acetate.</title>
        <authorList>
            <person name="Li W."/>
            <person name="Pu N."/>
            <person name="Liu C.-X."/>
            <person name="Yuan Q.-P."/>
            <person name="Li Z.-J."/>
        </authorList>
    </citation>
    <scope>NUCLEOTIDE SEQUENCE [LARGE SCALE GENOMIC DNA]</scope>
    <source>
        <strain evidence="8 9">JCM17730</strain>
    </source>
</reference>
<evidence type="ECO:0000313" key="9">
    <source>
        <dbReference type="Proteomes" id="UP000324760"/>
    </source>
</evidence>
<feature type="domain" description="PAC" evidence="5">
    <location>
        <begin position="403"/>
        <end position="455"/>
    </location>
</feature>
<dbReference type="SUPFAM" id="SSF55785">
    <property type="entry name" value="PYP-like sensor domain (PAS domain)"/>
    <property type="match status" value="2"/>
</dbReference>
<dbReference type="Pfam" id="PF00563">
    <property type="entry name" value="EAL"/>
    <property type="match status" value="1"/>
</dbReference>
<protein>
    <recommendedName>
        <fullName evidence="1">cyclic-guanylate-specific phosphodiesterase</fullName>
        <ecNumber evidence="1">3.1.4.52</ecNumber>
    </recommendedName>
</protein>
<dbReference type="PROSITE" id="PS50112">
    <property type="entry name" value="PAS"/>
    <property type="match status" value="1"/>
</dbReference>
<dbReference type="Gene3D" id="3.30.450.40">
    <property type="match status" value="1"/>
</dbReference>
<accession>A0A5P1RCK9</accession>
<dbReference type="PROSITE" id="PS50883">
    <property type="entry name" value="EAL"/>
    <property type="match status" value="1"/>
</dbReference>
<feature type="domain" description="EAL" evidence="6">
    <location>
        <begin position="628"/>
        <end position="882"/>
    </location>
</feature>
<dbReference type="Proteomes" id="UP000324760">
    <property type="component" value="Chromosome"/>
</dbReference>
<dbReference type="KEGG" id="ncu:F0U83_12020"/>
<dbReference type="SMART" id="SM00091">
    <property type="entry name" value="PAS"/>
    <property type="match status" value="1"/>
</dbReference>
<dbReference type="FunFam" id="3.20.20.450:FF:000001">
    <property type="entry name" value="Cyclic di-GMP phosphodiesterase yahA"/>
    <property type="match status" value="1"/>
</dbReference>
<dbReference type="AlphaFoldDB" id="A0A5P1RCK9"/>
<feature type="domain" description="PAC" evidence="5">
    <location>
        <begin position="281"/>
        <end position="333"/>
    </location>
</feature>
<dbReference type="PROSITE" id="PS50113">
    <property type="entry name" value="PAC"/>
    <property type="match status" value="2"/>
</dbReference>
<dbReference type="InterPro" id="IPR035919">
    <property type="entry name" value="EAL_sf"/>
</dbReference>
<dbReference type="SMART" id="SM00086">
    <property type="entry name" value="PAC"/>
    <property type="match status" value="2"/>
</dbReference>
<dbReference type="Pfam" id="PF13185">
    <property type="entry name" value="GAF_2"/>
    <property type="match status" value="1"/>
</dbReference>
<dbReference type="PANTHER" id="PTHR44757:SF2">
    <property type="entry name" value="BIOFILM ARCHITECTURE MAINTENANCE PROTEIN MBAA"/>
    <property type="match status" value="1"/>
</dbReference>
<dbReference type="InterPro" id="IPR000014">
    <property type="entry name" value="PAS"/>
</dbReference>
<dbReference type="GO" id="GO:0071111">
    <property type="term" value="F:cyclic-guanylate-specific phosphodiesterase activity"/>
    <property type="evidence" value="ECO:0007669"/>
    <property type="project" value="UniProtKB-EC"/>
</dbReference>
<dbReference type="InterPro" id="IPR043128">
    <property type="entry name" value="Rev_trsase/Diguanyl_cyclase"/>
</dbReference>
<evidence type="ECO:0000313" key="8">
    <source>
        <dbReference type="EMBL" id="QEQ97380.1"/>
    </source>
</evidence>
<dbReference type="Gene3D" id="3.30.70.270">
    <property type="match status" value="1"/>
</dbReference>
<evidence type="ECO:0000256" key="1">
    <source>
        <dbReference type="ARBA" id="ARBA00012282"/>
    </source>
</evidence>
<dbReference type="InterPro" id="IPR029016">
    <property type="entry name" value="GAF-like_dom_sf"/>
</dbReference>
<dbReference type="SMART" id="SM00267">
    <property type="entry name" value="GGDEF"/>
    <property type="match status" value="1"/>
</dbReference>
<sequence length="890" mass="100782">MEPNKELNIKFSPEQPKSSSDSQPTVQDLNRLLMLQRNQLEKITQHRPLKEVLRDLCSEIEEIVGNCFVSVSVLDKQKEFLNLLCAPKVAREFRPLLSKLQPSATARSCGAAVFDNQPVFTINTHTDPRWADSKSLTEILNIGSCWSYPLHESATITVGSISIFSPTPRVPSTFHARLLESAAHLASIVISNHHHRVSLRDSEQRFEHIASSIPGVVLQTEFPLDASPYFTFVSEGIKALCGLNAIDVLADFNLFWKRIYHKDKSNIEAYSLRTPESGALWNIECRIIDSQGNIKWVHIASTPEWSKDNRLIRLNSILLDITREKEAYAQLELAGIAFASTNEGIMVSDPSNIIIDVNRAYCEMTGYARDELIGKLPSLLYSNFHEQFAFEEIQKAIHEHGLWQGEVWNRRKNGEPYPQWLNVNAVYNDQGDLTHYVSVAADVSKIKESEAKVRHMSQHDALTDLPNRQLFKRLLDHTIEHIATDENVAVLMVDLDRFKHVNETMGHQIGDQLLLQVTERLRDTIDENCLLARVGGDEFAIMVEHCANQGDAERTALQIVQQLENPFDLDGHRFFTTASIGVTLYPQHGFDSETLIKNADTAVHRAKDRGRNNYAFYRPEQTEVIEQWVRLEPELRKALKLNQFKVYYQPQIDASTGRISGVEALIRWQHPTEGMMPPALFLPIVEEIGLMTPVGNWVLEEACKQAIRWQTAGYPEFRIAVNIDGQQILSKGFVEFVGATLKRHGLKPDLLELEIVENIVVKHADAARPVLAQLRELGVRLALDDFGTGYSSLSYLKMLPVQKVKIDQSLVRDIPSDPNDEAIARAVIALSHSLNLTVCAEGVETQEQKVFLRRENCDQLQGYLINRPIPADQLSDWLDQQAILLSDHIF</sequence>
<dbReference type="SMART" id="SM00052">
    <property type="entry name" value="EAL"/>
    <property type="match status" value="1"/>
</dbReference>
<dbReference type="CDD" id="cd01949">
    <property type="entry name" value="GGDEF"/>
    <property type="match status" value="1"/>
</dbReference>
<dbReference type="SUPFAM" id="SSF141868">
    <property type="entry name" value="EAL domain-like"/>
    <property type="match status" value="1"/>
</dbReference>
<dbReference type="EC" id="3.1.4.52" evidence="1"/>
<dbReference type="InterPro" id="IPR052155">
    <property type="entry name" value="Biofilm_reg_signaling"/>
</dbReference>
<keyword evidence="2" id="KW-0973">c-di-GMP</keyword>
<evidence type="ECO:0000259" key="4">
    <source>
        <dbReference type="PROSITE" id="PS50112"/>
    </source>
</evidence>
<feature type="domain" description="PAS" evidence="4">
    <location>
        <begin position="337"/>
        <end position="387"/>
    </location>
</feature>
<dbReference type="PANTHER" id="PTHR44757">
    <property type="entry name" value="DIGUANYLATE CYCLASE DGCP"/>
    <property type="match status" value="1"/>
</dbReference>
<dbReference type="SUPFAM" id="SSF55781">
    <property type="entry name" value="GAF domain-like"/>
    <property type="match status" value="1"/>
</dbReference>
<feature type="compositionally biased region" description="Polar residues" evidence="3">
    <location>
        <begin position="15"/>
        <end position="25"/>
    </location>
</feature>
<dbReference type="InterPro" id="IPR035965">
    <property type="entry name" value="PAS-like_dom_sf"/>
</dbReference>
<dbReference type="InterPro" id="IPR000700">
    <property type="entry name" value="PAS-assoc_C"/>
</dbReference>
<dbReference type="InterPro" id="IPR003018">
    <property type="entry name" value="GAF"/>
</dbReference>
<dbReference type="InterPro" id="IPR001610">
    <property type="entry name" value="PAC"/>
</dbReference>
<dbReference type="EMBL" id="CP043869">
    <property type="protein sequence ID" value="QEQ97380.1"/>
    <property type="molecule type" value="Genomic_DNA"/>
</dbReference>
<dbReference type="PROSITE" id="PS50887">
    <property type="entry name" value="GGDEF"/>
    <property type="match status" value="1"/>
</dbReference>
<proteinExistence type="predicted"/>
<dbReference type="NCBIfam" id="TIGR00254">
    <property type="entry name" value="GGDEF"/>
    <property type="match status" value="1"/>
</dbReference>
<dbReference type="InterPro" id="IPR029787">
    <property type="entry name" value="Nucleotide_cyclase"/>
</dbReference>
<dbReference type="NCBIfam" id="TIGR00229">
    <property type="entry name" value="sensory_box"/>
    <property type="match status" value="1"/>
</dbReference>